<name>U5VQI7_9ACTN</name>
<evidence type="ECO:0000256" key="1">
    <source>
        <dbReference type="SAM" id="MobiDB-lite"/>
    </source>
</evidence>
<organism evidence="4 5">
    <name type="scientific">Actinoplanes friuliensis DSM 7358</name>
    <dbReference type="NCBI Taxonomy" id="1246995"/>
    <lineage>
        <taxon>Bacteria</taxon>
        <taxon>Bacillati</taxon>
        <taxon>Actinomycetota</taxon>
        <taxon>Actinomycetes</taxon>
        <taxon>Micromonosporales</taxon>
        <taxon>Micromonosporaceae</taxon>
        <taxon>Actinoplanes</taxon>
    </lineage>
</organism>
<dbReference type="HOGENOM" id="CLU_102484_4_1_11"/>
<feature type="compositionally biased region" description="Low complexity" evidence="1">
    <location>
        <begin position="72"/>
        <end position="83"/>
    </location>
</feature>
<keyword evidence="2" id="KW-0472">Membrane</keyword>
<dbReference type="PATRIC" id="fig|1246995.3.peg.933"/>
<dbReference type="Proteomes" id="UP000017746">
    <property type="component" value="Chromosome"/>
</dbReference>
<keyword evidence="2" id="KW-1133">Transmembrane helix</keyword>
<dbReference type="STRING" id="1246995.AFR_04620"/>
<reference evidence="4 5" key="1">
    <citation type="journal article" date="2014" name="J. Biotechnol.">
        <title>Complete genome sequence of the actinobacterium Actinoplanes friuliensis HAG 010964, producer of the lipopeptide antibiotic friulimycin.</title>
        <authorList>
            <person name="Ruckert C."/>
            <person name="Szczepanowski R."/>
            <person name="Albersmeier A."/>
            <person name="Goesmann A."/>
            <person name="Fischer N."/>
            <person name="Steinkamper A."/>
            <person name="Puhler A."/>
            <person name="Biener R."/>
            <person name="Schwartz D."/>
            <person name="Kalinowski J."/>
        </authorList>
    </citation>
    <scope>NUCLEOTIDE SEQUENCE [LARGE SCALE GENOMIC DNA]</scope>
    <source>
        <strain evidence="4 5">DSM 7358</strain>
    </source>
</reference>
<dbReference type="RefSeq" id="WP_023358212.1">
    <property type="nucleotide sequence ID" value="NC_022657.1"/>
</dbReference>
<proteinExistence type="predicted"/>
<evidence type="ECO:0000259" key="3">
    <source>
        <dbReference type="Pfam" id="PF08044"/>
    </source>
</evidence>
<evidence type="ECO:0000313" key="5">
    <source>
        <dbReference type="Proteomes" id="UP000017746"/>
    </source>
</evidence>
<dbReference type="PANTHER" id="PTHR40763">
    <property type="entry name" value="MEMBRANE PROTEIN-RELATED"/>
    <property type="match status" value="1"/>
</dbReference>
<feature type="transmembrane region" description="Helical" evidence="2">
    <location>
        <begin position="122"/>
        <end position="140"/>
    </location>
</feature>
<keyword evidence="5" id="KW-1185">Reference proteome</keyword>
<dbReference type="EMBL" id="CP006272">
    <property type="protein sequence ID" value="AGZ39213.1"/>
    <property type="molecule type" value="Genomic_DNA"/>
</dbReference>
<dbReference type="KEGG" id="afs:AFR_04620"/>
<feature type="transmembrane region" description="Helical" evidence="2">
    <location>
        <begin position="95"/>
        <end position="116"/>
    </location>
</feature>
<evidence type="ECO:0000256" key="2">
    <source>
        <dbReference type="SAM" id="Phobius"/>
    </source>
</evidence>
<feature type="domain" description="DUF1707" evidence="3">
    <location>
        <begin position="6"/>
        <end position="58"/>
    </location>
</feature>
<protein>
    <recommendedName>
        <fullName evidence="3">DUF1707 domain-containing protein</fullName>
    </recommendedName>
</protein>
<feature type="region of interest" description="Disordered" evidence="1">
    <location>
        <begin position="59"/>
        <end position="87"/>
    </location>
</feature>
<evidence type="ECO:0000313" key="4">
    <source>
        <dbReference type="EMBL" id="AGZ39213.1"/>
    </source>
</evidence>
<sequence>MERNDMRAGDSERQATADKLKTALDEGRLDLHEYDERLQKTYSAKTFGDLDTLVTDLPGTIPTQQSRVEPYQAPSAPQTAATTGKKSKQQGAGQFVVSYGGVVLVCVIIWALTSLGSGELRYFWPGWMLIPLVFGLLGRYNNKNR</sequence>
<dbReference type="InterPro" id="IPR012551">
    <property type="entry name" value="DUF1707_SHOCT-like"/>
</dbReference>
<dbReference type="eggNOG" id="COG1008">
    <property type="taxonomic scope" value="Bacteria"/>
</dbReference>
<gene>
    <name evidence="4" type="ORF">AFR_04620</name>
</gene>
<keyword evidence="2" id="KW-0812">Transmembrane</keyword>
<dbReference type="PANTHER" id="PTHR40763:SF4">
    <property type="entry name" value="DUF1707 DOMAIN-CONTAINING PROTEIN"/>
    <property type="match status" value="1"/>
</dbReference>
<dbReference type="Pfam" id="PF08044">
    <property type="entry name" value="DUF1707"/>
    <property type="match status" value="1"/>
</dbReference>
<dbReference type="AlphaFoldDB" id="U5VQI7"/>
<accession>U5VQI7</accession>